<gene>
    <name evidence="2" type="ORF">PNOK_0740000</name>
</gene>
<feature type="transmembrane region" description="Helical" evidence="1">
    <location>
        <begin position="67"/>
        <end position="87"/>
    </location>
</feature>
<evidence type="ECO:0000313" key="2">
    <source>
        <dbReference type="EMBL" id="PAV17336.1"/>
    </source>
</evidence>
<evidence type="ECO:0000313" key="3">
    <source>
        <dbReference type="Proteomes" id="UP000217199"/>
    </source>
</evidence>
<reference evidence="2 3" key="1">
    <citation type="journal article" date="2017" name="Mol. Ecol.">
        <title>Comparative and population genomic landscape of Phellinus noxius: A hypervariable fungus causing root rot in trees.</title>
        <authorList>
            <person name="Chung C.L."/>
            <person name="Lee T.J."/>
            <person name="Akiba M."/>
            <person name="Lee H.H."/>
            <person name="Kuo T.H."/>
            <person name="Liu D."/>
            <person name="Ke H.M."/>
            <person name="Yokoi T."/>
            <person name="Roa M.B."/>
            <person name="Lu M.J."/>
            <person name="Chang Y.Y."/>
            <person name="Ann P.J."/>
            <person name="Tsai J.N."/>
            <person name="Chen C.Y."/>
            <person name="Tzean S.S."/>
            <person name="Ota Y."/>
            <person name="Hattori T."/>
            <person name="Sahashi N."/>
            <person name="Liou R.F."/>
            <person name="Kikuchi T."/>
            <person name="Tsai I.J."/>
        </authorList>
    </citation>
    <scope>NUCLEOTIDE SEQUENCE [LARGE SCALE GENOMIC DNA]</scope>
    <source>
        <strain evidence="2 3">FFPRI411160</strain>
    </source>
</reference>
<keyword evidence="1" id="KW-0812">Transmembrane</keyword>
<keyword evidence="1" id="KW-0472">Membrane</keyword>
<accession>A0A286UCN2</accession>
<evidence type="ECO:0000256" key="1">
    <source>
        <dbReference type="SAM" id="Phobius"/>
    </source>
</evidence>
<dbReference type="EMBL" id="NBII01000007">
    <property type="protein sequence ID" value="PAV17336.1"/>
    <property type="molecule type" value="Genomic_DNA"/>
</dbReference>
<protein>
    <submittedName>
        <fullName evidence="2">Uncharacterized protein</fullName>
    </submittedName>
</protein>
<keyword evidence="1" id="KW-1133">Transmembrane helix</keyword>
<dbReference type="AlphaFoldDB" id="A0A286UCN2"/>
<dbReference type="Proteomes" id="UP000217199">
    <property type="component" value="Unassembled WGS sequence"/>
</dbReference>
<comment type="caution">
    <text evidence="2">The sequence shown here is derived from an EMBL/GenBank/DDBJ whole genome shotgun (WGS) entry which is preliminary data.</text>
</comment>
<name>A0A286UCN2_9AGAM</name>
<dbReference type="InParanoid" id="A0A286UCN2"/>
<proteinExistence type="predicted"/>
<sequence>MRFPITTIYTVSRSAFGRTKLKCLETLIRKSLQLQLERLNHPECATEEIHELFDNIGETRLSGTGSCVSSSVLLFHTFFVITILPFFDYSSFLL</sequence>
<organism evidence="2 3">
    <name type="scientific">Pyrrhoderma noxium</name>
    <dbReference type="NCBI Taxonomy" id="2282107"/>
    <lineage>
        <taxon>Eukaryota</taxon>
        <taxon>Fungi</taxon>
        <taxon>Dikarya</taxon>
        <taxon>Basidiomycota</taxon>
        <taxon>Agaricomycotina</taxon>
        <taxon>Agaricomycetes</taxon>
        <taxon>Hymenochaetales</taxon>
        <taxon>Hymenochaetaceae</taxon>
        <taxon>Pyrrhoderma</taxon>
    </lineage>
</organism>
<keyword evidence="3" id="KW-1185">Reference proteome</keyword>